<dbReference type="InterPro" id="IPR015590">
    <property type="entry name" value="Aldehyde_DH_dom"/>
</dbReference>
<evidence type="ECO:0000256" key="10">
    <source>
        <dbReference type="RuleBase" id="RU366030"/>
    </source>
</evidence>
<dbReference type="PROSITE" id="PS00687">
    <property type="entry name" value="ALDEHYDE_DEHYDR_GLU"/>
    <property type="match status" value="1"/>
</dbReference>
<dbReference type="EMBL" id="KV454011">
    <property type="protein sequence ID" value="ODV98025.1"/>
    <property type="molecule type" value="Genomic_DNA"/>
</dbReference>
<dbReference type="FunFam" id="3.40.309.10:FF:000005">
    <property type="entry name" value="1-pyrroline-5-carboxylate dehydrogenase 1"/>
    <property type="match status" value="1"/>
</dbReference>
<dbReference type="InterPro" id="IPR016161">
    <property type="entry name" value="Ald_DH/histidinol_DH"/>
</dbReference>
<name>A0A1E4U1Z3_PACTA</name>
<keyword evidence="4 9" id="KW-0520">NAD</keyword>
<evidence type="ECO:0000256" key="8">
    <source>
        <dbReference type="RuleBase" id="RU003345"/>
    </source>
</evidence>
<dbReference type="Gene3D" id="3.40.605.10">
    <property type="entry name" value="Aldehyde Dehydrogenase, Chain A, domain 1"/>
    <property type="match status" value="1"/>
</dbReference>
<evidence type="ECO:0000259" key="11">
    <source>
        <dbReference type="Pfam" id="PF00171"/>
    </source>
</evidence>
<evidence type="ECO:0000256" key="5">
    <source>
        <dbReference type="ARBA" id="ARBA00023062"/>
    </source>
</evidence>
<dbReference type="Gene3D" id="3.40.309.10">
    <property type="entry name" value="Aldehyde Dehydrogenase, Chain A, domain 2"/>
    <property type="match status" value="1"/>
</dbReference>
<proteinExistence type="inferred from homology"/>
<evidence type="ECO:0000256" key="3">
    <source>
        <dbReference type="ARBA" id="ARBA00023002"/>
    </source>
</evidence>
<gene>
    <name evidence="12" type="ORF">PACTADRAFT_47845</name>
</gene>
<dbReference type="GO" id="GO:0006537">
    <property type="term" value="P:glutamate biosynthetic process"/>
    <property type="evidence" value="ECO:0007669"/>
    <property type="project" value="EnsemblFungi"/>
</dbReference>
<evidence type="ECO:0000256" key="6">
    <source>
        <dbReference type="ARBA" id="ARBA00048142"/>
    </source>
</evidence>
<sequence>MFKRSVGRSVALSPVIIANSRRYIAQFSIPKSPLSIKNETTKDFTKKSVDWDFLKEAILTLTDAGPIEIPIVINGNQFFANGKDGRKTLSQVNPANHRQVLANVTQSNEKDVSDAIEAAKVSKAKWMNMPFADRSAIFLKAADLITTKYRYKMLAATMLGQGKNVFQAEIDCITELVDFFRFNVKYAEQLYQQQPLETSPGVWNRAEYRPLEGFVYAVTPFNFTAIAGNLVGAPALMGNTVVWKPSASAALSNYLLLTILEEAGLPKGVVNFVPGDPNLVTDVVLKDELFSALHFTGSTDVFKSLYSKISNNVSNDVYRDFPRIVGETGGKNFHLIHKSANLKHAVASAVRGAFEFQGQKCSALSRLYVPKSIWDDFKQEMVDILNEISPANCSAAEGLHSFMGPVIHEPSFQKLAKAIEDAKSDPELEIVYGGKYNNSKGFFIQPTIIKATNPNHDFLQKEFFGPILSVYIYEDADFSSMFAKIDKTTKYGLTGSVFANDREIIRQTEEALRYSAGNFYINDKCTGAVVGQQWFGGARMSGTNDKAGSGNILNRFVSIRNIKENFLELNDYKYPSNYR</sequence>
<dbReference type="NCBIfam" id="TIGR01236">
    <property type="entry name" value="D1pyr5carbox1"/>
    <property type="match status" value="1"/>
</dbReference>
<evidence type="ECO:0000313" key="12">
    <source>
        <dbReference type="EMBL" id="ODV98025.1"/>
    </source>
</evidence>
<dbReference type="FunFam" id="3.40.605.10:FF:000006">
    <property type="entry name" value="1-pyrroline-5-carboxylate dehydrogenase"/>
    <property type="match status" value="1"/>
</dbReference>
<dbReference type="InterPro" id="IPR005931">
    <property type="entry name" value="P5CDH/ALDH4A1"/>
</dbReference>
<dbReference type="AlphaFoldDB" id="A0A1E4U1Z3"/>
<evidence type="ECO:0000256" key="9">
    <source>
        <dbReference type="RuleBase" id="RU366016"/>
    </source>
</evidence>
<protein>
    <recommendedName>
        <fullName evidence="9 10">Multifunctional fusion protein</fullName>
    </recommendedName>
    <domain>
        <recommendedName>
            <fullName evidence="10">Delta-1-pyrroline-5-carboxylate dehydrogenase</fullName>
            <shortName evidence="10">P5C dehydrogenase</shortName>
        </recommendedName>
        <alternativeName>
            <fullName evidence="9">L-glutamate gamma-semialdehyde dehydrogenase</fullName>
        </alternativeName>
    </domain>
    <domain>
        <recommendedName>
            <fullName evidence="9">L-glutamate gamma-semialdehyde dehydrogenase</fullName>
            <ecNumber evidence="9">1.2.1.88</ecNumber>
        </recommendedName>
    </domain>
</protein>
<dbReference type="Pfam" id="PF00171">
    <property type="entry name" value="Aldedh"/>
    <property type="match status" value="1"/>
</dbReference>
<keyword evidence="3 8" id="KW-0560">Oxidoreductase</keyword>
<dbReference type="PROSITE" id="PS00070">
    <property type="entry name" value="ALDEHYDE_DEHYDR_CYS"/>
    <property type="match status" value="1"/>
</dbReference>
<dbReference type="InterPro" id="IPR050485">
    <property type="entry name" value="Proline_metab_enzyme"/>
</dbReference>
<dbReference type="PANTHER" id="PTHR42862:SF1">
    <property type="entry name" value="DELTA-1-PYRROLINE-5-CARBOXYLATE DEHYDROGENASE 2, ISOFORM A-RELATED"/>
    <property type="match status" value="1"/>
</dbReference>
<comment type="similarity">
    <text evidence="2 8">Belongs to the aldehyde dehydrogenase family.</text>
</comment>
<evidence type="ECO:0000256" key="2">
    <source>
        <dbReference type="ARBA" id="ARBA00009986"/>
    </source>
</evidence>
<evidence type="ECO:0000256" key="7">
    <source>
        <dbReference type="PROSITE-ProRule" id="PRU10007"/>
    </source>
</evidence>
<dbReference type="InterPro" id="IPR016162">
    <property type="entry name" value="Ald_DH_N"/>
</dbReference>
<dbReference type="InterPro" id="IPR029510">
    <property type="entry name" value="Ald_DH_CS_GLU"/>
</dbReference>
<dbReference type="UniPathway" id="UPA00261">
    <property type="reaction ID" value="UER00374"/>
</dbReference>
<dbReference type="InterPro" id="IPR016160">
    <property type="entry name" value="Ald_DH_CS_CYS"/>
</dbReference>
<dbReference type="OrthoDB" id="5322683at2759"/>
<keyword evidence="5 9" id="KW-0642">Proline metabolism</keyword>
<reference evidence="13" key="1">
    <citation type="submission" date="2016-05" db="EMBL/GenBank/DDBJ databases">
        <title>Comparative genomics of biotechnologically important yeasts.</title>
        <authorList>
            <consortium name="DOE Joint Genome Institute"/>
            <person name="Riley R."/>
            <person name="Haridas S."/>
            <person name="Wolfe K.H."/>
            <person name="Lopes M.R."/>
            <person name="Hittinger C.T."/>
            <person name="Goker M."/>
            <person name="Salamov A."/>
            <person name="Wisecaver J."/>
            <person name="Long T.M."/>
            <person name="Aerts A.L."/>
            <person name="Barry K."/>
            <person name="Choi C."/>
            <person name="Clum A."/>
            <person name="Coughlan A.Y."/>
            <person name="Deshpande S."/>
            <person name="Douglass A.P."/>
            <person name="Hanson S.J."/>
            <person name="Klenk H.-P."/>
            <person name="Labutti K."/>
            <person name="Lapidus A."/>
            <person name="Lindquist E."/>
            <person name="Lipzen A."/>
            <person name="Meier-Kolthoff J.P."/>
            <person name="Ohm R.A."/>
            <person name="Otillar R.P."/>
            <person name="Pangilinan J."/>
            <person name="Peng Y."/>
            <person name="Rokas A."/>
            <person name="Rosa C.A."/>
            <person name="Scheuner C."/>
            <person name="Sibirny A.A."/>
            <person name="Slot J.C."/>
            <person name="Stielow J.B."/>
            <person name="Sun H."/>
            <person name="Kurtzman C.P."/>
            <person name="Blackwell M."/>
            <person name="Grigoriev I.V."/>
            <person name="Jeffries T.W."/>
        </authorList>
    </citation>
    <scope>NUCLEOTIDE SEQUENCE [LARGE SCALE GENOMIC DNA]</scope>
    <source>
        <strain evidence="13">NRRL Y-2460</strain>
    </source>
</reference>
<feature type="domain" description="Aldehyde dehydrogenase" evidence="11">
    <location>
        <begin position="85"/>
        <end position="561"/>
    </location>
</feature>
<evidence type="ECO:0000256" key="4">
    <source>
        <dbReference type="ARBA" id="ARBA00023027"/>
    </source>
</evidence>
<evidence type="ECO:0000313" key="13">
    <source>
        <dbReference type="Proteomes" id="UP000094236"/>
    </source>
</evidence>
<organism evidence="12 13">
    <name type="scientific">Pachysolen tannophilus NRRL Y-2460</name>
    <dbReference type="NCBI Taxonomy" id="669874"/>
    <lineage>
        <taxon>Eukaryota</taxon>
        <taxon>Fungi</taxon>
        <taxon>Dikarya</taxon>
        <taxon>Ascomycota</taxon>
        <taxon>Saccharomycotina</taxon>
        <taxon>Pichiomycetes</taxon>
        <taxon>Pachysolenaceae</taxon>
        <taxon>Pachysolen</taxon>
    </lineage>
</organism>
<dbReference type="PANTHER" id="PTHR42862">
    <property type="entry name" value="DELTA-1-PYRROLINE-5-CARBOXYLATE DEHYDROGENASE 1, ISOFORM A-RELATED"/>
    <property type="match status" value="1"/>
</dbReference>
<dbReference type="GO" id="GO:0005759">
    <property type="term" value="C:mitochondrial matrix"/>
    <property type="evidence" value="ECO:0007669"/>
    <property type="project" value="EnsemblFungi"/>
</dbReference>
<comment type="pathway">
    <text evidence="1 9">Amino-acid degradation; L-proline degradation into L-glutamate; L-glutamate from L-proline: step 2/2.</text>
</comment>
<comment type="catalytic activity">
    <reaction evidence="6 9">
        <text>L-glutamate 5-semialdehyde + NAD(+) + H2O = L-glutamate + NADH + 2 H(+)</text>
        <dbReference type="Rhea" id="RHEA:30235"/>
        <dbReference type="ChEBI" id="CHEBI:15377"/>
        <dbReference type="ChEBI" id="CHEBI:15378"/>
        <dbReference type="ChEBI" id="CHEBI:29985"/>
        <dbReference type="ChEBI" id="CHEBI:57540"/>
        <dbReference type="ChEBI" id="CHEBI:57945"/>
        <dbReference type="ChEBI" id="CHEBI:58066"/>
        <dbReference type="EC" id="1.2.1.88"/>
    </reaction>
</comment>
<dbReference type="CDD" id="cd07123">
    <property type="entry name" value="ALDH_F4-17_P5CDH"/>
    <property type="match status" value="1"/>
</dbReference>
<dbReference type="EC" id="1.2.1.88" evidence="9"/>
<accession>A0A1E4U1Z3</accession>
<dbReference type="GO" id="GO:0003842">
    <property type="term" value="F:L-glutamate gamma-semialdehyde dehydrogenase activity"/>
    <property type="evidence" value="ECO:0007669"/>
    <property type="project" value="UniProtKB-UniRule"/>
</dbReference>
<dbReference type="InterPro" id="IPR016163">
    <property type="entry name" value="Ald_DH_C"/>
</dbReference>
<dbReference type="STRING" id="669874.A0A1E4U1Z3"/>
<keyword evidence="13" id="KW-1185">Reference proteome</keyword>
<dbReference type="Proteomes" id="UP000094236">
    <property type="component" value="Unassembled WGS sequence"/>
</dbReference>
<dbReference type="GO" id="GO:0010133">
    <property type="term" value="P:L-proline catabolic process to L-glutamate"/>
    <property type="evidence" value="ECO:0007669"/>
    <property type="project" value="UniProtKB-UniRule"/>
</dbReference>
<dbReference type="SUPFAM" id="SSF53720">
    <property type="entry name" value="ALDH-like"/>
    <property type="match status" value="1"/>
</dbReference>
<feature type="active site" evidence="7">
    <location>
        <position position="327"/>
    </location>
</feature>
<evidence type="ECO:0000256" key="1">
    <source>
        <dbReference type="ARBA" id="ARBA00004786"/>
    </source>
</evidence>